<proteinExistence type="predicted"/>
<organism evidence="2 3">
    <name type="scientific">Pleurodeles waltl</name>
    <name type="common">Iberian ribbed newt</name>
    <dbReference type="NCBI Taxonomy" id="8319"/>
    <lineage>
        <taxon>Eukaryota</taxon>
        <taxon>Metazoa</taxon>
        <taxon>Chordata</taxon>
        <taxon>Craniata</taxon>
        <taxon>Vertebrata</taxon>
        <taxon>Euteleostomi</taxon>
        <taxon>Amphibia</taxon>
        <taxon>Batrachia</taxon>
        <taxon>Caudata</taxon>
        <taxon>Salamandroidea</taxon>
        <taxon>Salamandridae</taxon>
        <taxon>Pleurodelinae</taxon>
        <taxon>Pleurodeles</taxon>
    </lineage>
</organism>
<evidence type="ECO:0000313" key="3">
    <source>
        <dbReference type="Proteomes" id="UP001066276"/>
    </source>
</evidence>
<dbReference type="EMBL" id="JANPWB010000010">
    <property type="protein sequence ID" value="KAJ1145211.1"/>
    <property type="molecule type" value="Genomic_DNA"/>
</dbReference>
<gene>
    <name evidence="2" type="ORF">NDU88_011502</name>
</gene>
<sequence length="206" mass="22124">MARVQRGPRSGLPATPKVLRRPAGARGPWWVSAPLGNKAAKPMRRVRPWIVLGPARGCSAWPGRGTKKADWRRGPRAQRGPFVTLLERGRPDLPGLKLTGPSRPSPSLSAQGGPTSWSVTLVPASSLHNTEPTCSELERISASCLAAGSGWSGREALEGEAEVHDSAHHEADPVAGDWVRVAMALCFCQCVSALKALLRMARRTDY</sequence>
<feature type="region of interest" description="Disordered" evidence="1">
    <location>
        <begin position="89"/>
        <end position="115"/>
    </location>
</feature>
<feature type="region of interest" description="Disordered" evidence="1">
    <location>
        <begin position="1"/>
        <end position="22"/>
    </location>
</feature>
<dbReference type="AlphaFoldDB" id="A0AAV7R1J0"/>
<evidence type="ECO:0000256" key="1">
    <source>
        <dbReference type="SAM" id="MobiDB-lite"/>
    </source>
</evidence>
<evidence type="ECO:0000313" key="2">
    <source>
        <dbReference type="EMBL" id="KAJ1145211.1"/>
    </source>
</evidence>
<name>A0AAV7R1J0_PLEWA</name>
<dbReference type="Proteomes" id="UP001066276">
    <property type="component" value="Chromosome 6"/>
</dbReference>
<keyword evidence="3" id="KW-1185">Reference proteome</keyword>
<reference evidence="2" key="1">
    <citation type="journal article" date="2022" name="bioRxiv">
        <title>Sequencing and chromosome-scale assembly of the giantPleurodeles waltlgenome.</title>
        <authorList>
            <person name="Brown T."/>
            <person name="Elewa A."/>
            <person name="Iarovenko S."/>
            <person name="Subramanian E."/>
            <person name="Araus A.J."/>
            <person name="Petzold A."/>
            <person name="Susuki M."/>
            <person name="Suzuki K.-i.T."/>
            <person name="Hayashi T."/>
            <person name="Toyoda A."/>
            <person name="Oliveira C."/>
            <person name="Osipova E."/>
            <person name="Leigh N.D."/>
            <person name="Simon A."/>
            <person name="Yun M.H."/>
        </authorList>
    </citation>
    <scope>NUCLEOTIDE SEQUENCE</scope>
    <source>
        <strain evidence="2">20211129_DDA</strain>
        <tissue evidence="2">Liver</tissue>
    </source>
</reference>
<feature type="compositionally biased region" description="Polar residues" evidence="1">
    <location>
        <begin position="105"/>
        <end position="115"/>
    </location>
</feature>
<accession>A0AAV7R1J0</accession>
<protein>
    <submittedName>
        <fullName evidence="2">Uncharacterized protein</fullName>
    </submittedName>
</protein>
<comment type="caution">
    <text evidence="2">The sequence shown here is derived from an EMBL/GenBank/DDBJ whole genome shotgun (WGS) entry which is preliminary data.</text>
</comment>